<dbReference type="Pfam" id="PF00179">
    <property type="entry name" value="UQ_con"/>
    <property type="match status" value="1"/>
</dbReference>
<name>A0ABR2HJA1_9EUKA</name>
<accession>A0ABR2HJA1</accession>
<protein>
    <submittedName>
        <fullName evidence="2">Ubiquitin-conjugating enzyme E2 G1</fullName>
    </submittedName>
</protein>
<keyword evidence="3" id="KW-1185">Reference proteome</keyword>
<organism evidence="2 3">
    <name type="scientific">Tritrichomonas musculus</name>
    <dbReference type="NCBI Taxonomy" id="1915356"/>
    <lineage>
        <taxon>Eukaryota</taxon>
        <taxon>Metamonada</taxon>
        <taxon>Parabasalia</taxon>
        <taxon>Tritrichomonadida</taxon>
        <taxon>Tritrichomonadidae</taxon>
        <taxon>Tritrichomonas</taxon>
    </lineage>
</organism>
<comment type="caution">
    <text evidence="2">The sequence shown here is derived from an EMBL/GenBank/DDBJ whole genome shotgun (WGS) entry which is preliminary data.</text>
</comment>
<gene>
    <name evidence="2" type="ORF">M9Y10_019375</name>
</gene>
<dbReference type="PANTHER" id="PTHR24067">
    <property type="entry name" value="UBIQUITIN-CONJUGATING ENZYME E2"/>
    <property type="match status" value="1"/>
</dbReference>
<dbReference type="SMART" id="SM00212">
    <property type="entry name" value="UBCc"/>
    <property type="match status" value="1"/>
</dbReference>
<evidence type="ECO:0000313" key="2">
    <source>
        <dbReference type="EMBL" id="KAK8848314.1"/>
    </source>
</evidence>
<dbReference type="EMBL" id="JAPFFF010000027">
    <property type="protein sequence ID" value="KAK8848314.1"/>
    <property type="molecule type" value="Genomic_DNA"/>
</dbReference>
<dbReference type="Gene3D" id="3.10.110.10">
    <property type="entry name" value="Ubiquitin Conjugating Enzyme"/>
    <property type="match status" value="1"/>
</dbReference>
<dbReference type="InterPro" id="IPR050113">
    <property type="entry name" value="Ub_conjugating_enzyme"/>
</dbReference>
<reference evidence="2 3" key="1">
    <citation type="submission" date="2024-04" db="EMBL/GenBank/DDBJ databases">
        <title>Tritrichomonas musculus Genome.</title>
        <authorList>
            <person name="Alves-Ferreira E."/>
            <person name="Grigg M."/>
            <person name="Lorenzi H."/>
            <person name="Galac M."/>
        </authorList>
    </citation>
    <scope>NUCLEOTIDE SEQUENCE [LARGE SCALE GENOMIC DNA]</scope>
    <source>
        <strain evidence="2 3">EAF2021</strain>
    </source>
</reference>
<dbReference type="InterPro" id="IPR016135">
    <property type="entry name" value="UBQ-conjugating_enzyme/RWD"/>
</dbReference>
<feature type="domain" description="UBC core" evidence="1">
    <location>
        <begin position="11"/>
        <end position="172"/>
    </location>
</feature>
<dbReference type="InterPro" id="IPR000608">
    <property type="entry name" value="UBC"/>
</dbReference>
<evidence type="ECO:0000313" key="3">
    <source>
        <dbReference type="Proteomes" id="UP001470230"/>
    </source>
</evidence>
<dbReference type="PROSITE" id="PS50127">
    <property type="entry name" value="UBC_2"/>
    <property type="match status" value="1"/>
</dbReference>
<proteinExistence type="predicted"/>
<dbReference type="Proteomes" id="UP001470230">
    <property type="component" value="Unassembled WGS sequence"/>
</dbReference>
<dbReference type="SUPFAM" id="SSF54495">
    <property type="entry name" value="UBC-like"/>
    <property type="match status" value="1"/>
</dbReference>
<evidence type="ECO:0000259" key="1">
    <source>
        <dbReference type="PROSITE" id="PS50127"/>
    </source>
</evidence>
<sequence>MQAPGNTKKASALLTLMQLYNDYQENPSVYFSCRLINNDYFKWRCIAPGPKDTEYYGAFLPIELHFPGNFPNDPPQMYIKCPIWHPNIEYDTGKVCMAILHEARDDPHNAYEKFTDKWSPNVTIESIFIILMYILQNPTTNSPFNPFANGDYIKQRDVYNQKVKKCVLNSIECINPSFSSPLNVETLKTPIPT</sequence>